<dbReference type="CDD" id="cd10527">
    <property type="entry name" value="SET_LSMT"/>
    <property type="match status" value="1"/>
</dbReference>
<dbReference type="SUPFAM" id="SSF82199">
    <property type="entry name" value="SET domain"/>
    <property type="match status" value="1"/>
</dbReference>
<dbReference type="EMBL" id="MU838999">
    <property type="protein sequence ID" value="KAK1771009.1"/>
    <property type="molecule type" value="Genomic_DNA"/>
</dbReference>
<dbReference type="GeneID" id="85307496"/>
<evidence type="ECO:0000256" key="1">
    <source>
        <dbReference type="SAM" id="MobiDB-lite"/>
    </source>
</evidence>
<gene>
    <name evidence="3" type="ORF">QBC33DRAFT_445090</name>
</gene>
<feature type="region of interest" description="Disordered" evidence="1">
    <location>
        <begin position="465"/>
        <end position="484"/>
    </location>
</feature>
<sequence length="484" mass="53882">MPRSEIPIEALPAWSLLNNVCFVDTEIAKTGEGRGFGLLIGRSLTTTDGNSDIPALVTIPSSIILNKEAVEVYAKEDRNFRQLLDVAGHESTRGDILLFLLVQLAHASAGSHSSAGVSNPWTEYIKFLPGEVPVPTLWTEDERLLLAGTSLESALKAKLSTLASEFEFIQDKSSDIPFWNSVLWETGAIRFRDWTLLDAWYRSRCLELPSSGEAMVPCIDMVNHSSNPTAYYEERSGDDVRLLLRPGISVSKGDEITISYGDDKSAAEMLFSYGFLDDASRKGSLTLPLETFPDDPLAKAKLFVFGGQPKVHVALNSEGDIEWKGPFAYLMCVNEEDGLEFRVLQDTEGTRQLRLFWMDEDVTDRANDFEALIRSHELWGVFKLRVVTVVQGCLYTHLQRMQSVVSLDTTDTGVSNIRETCMRAATSLREIETSLLEKGVEHLENEKSTLATDEHVLSYLGSMEATESDLVDREAPNDDEDDFS</sequence>
<feature type="domain" description="SET" evidence="2">
    <location>
        <begin position="23"/>
        <end position="261"/>
    </location>
</feature>
<dbReference type="GO" id="GO:0016279">
    <property type="term" value="F:protein-lysine N-methyltransferase activity"/>
    <property type="evidence" value="ECO:0007669"/>
    <property type="project" value="TreeGrafter"/>
</dbReference>
<organism evidence="3 4">
    <name type="scientific">Phialemonium atrogriseum</name>
    <dbReference type="NCBI Taxonomy" id="1093897"/>
    <lineage>
        <taxon>Eukaryota</taxon>
        <taxon>Fungi</taxon>
        <taxon>Dikarya</taxon>
        <taxon>Ascomycota</taxon>
        <taxon>Pezizomycotina</taxon>
        <taxon>Sordariomycetes</taxon>
        <taxon>Sordariomycetidae</taxon>
        <taxon>Cephalothecales</taxon>
        <taxon>Cephalothecaceae</taxon>
        <taxon>Phialemonium</taxon>
    </lineage>
</organism>
<name>A0AAJ0C6D9_9PEZI</name>
<proteinExistence type="predicted"/>
<dbReference type="GO" id="GO:0005634">
    <property type="term" value="C:nucleus"/>
    <property type="evidence" value="ECO:0007669"/>
    <property type="project" value="TreeGrafter"/>
</dbReference>
<dbReference type="InterPro" id="IPR001214">
    <property type="entry name" value="SET_dom"/>
</dbReference>
<dbReference type="RefSeq" id="XP_060287222.1">
    <property type="nucleotide sequence ID" value="XM_060424309.1"/>
</dbReference>
<reference evidence="3" key="1">
    <citation type="submission" date="2023-06" db="EMBL/GenBank/DDBJ databases">
        <title>Genome-scale phylogeny and comparative genomics of the fungal order Sordariales.</title>
        <authorList>
            <consortium name="Lawrence Berkeley National Laboratory"/>
            <person name="Hensen N."/>
            <person name="Bonometti L."/>
            <person name="Westerberg I."/>
            <person name="Brannstrom I.O."/>
            <person name="Guillou S."/>
            <person name="Cros-Aarteil S."/>
            <person name="Calhoun S."/>
            <person name="Haridas S."/>
            <person name="Kuo A."/>
            <person name="Mondo S."/>
            <person name="Pangilinan J."/>
            <person name="Riley R."/>
            <person name="Labutti K."/>
            <person name="Andreopoulos B."/>
            <person name="Lipzen A."/>
            <person name="Chen C."/>
            <person name="Yanf M."/>
            <person name="Daum C."/>
            <person name="Ng V."/>
            <person name="Clum A."/>
            <person name="Steindorff A."/>
            <person name="Ohm R."/>
            <person name="Martin F."/>
            <person name="Silar P."/>
            <person name="Natvig D."/>
            <person name="Lalanne C."/>
            <person name="Gautier V."/>
            <person name="Ament-Velasquez S.L."/>
            <person name="Kruys A."/>
            <person name="Hutchinson M.I."/>
            <person name="Powell A.J."/>
            <person name="Barry K."/>
            <person name="Miller A.N."/>
            <person name="Grigoriev I.V."/>
            <person name="Debuchy R."/>
            <person name="Gladieux P."/>
            <person name="Thoren M.H."/>
            <person name="Johannesson H."/>
        </authorList>
    </citation>
    <scope>NUCLEOTIDE SEQUENCE</scope>
    <source>
        <strain evidence="3">8032-3</strain>
    </source>
</reference>
<evidence type="ECO:0000259" key="2">
    <source>
        <dbReference type="PROSITE" id="PS50280"/>
    </source>
</evidence>
<keyword evidence="4" id="KW-1185">Reference proteome</keyword>
<dbReference type="PANTHER" id="PTHR13271:SF76">
    <property type="entry name" value="SET DOMAIN-CONTAINING PROTEIN 8"/>
    <property type="match status" value="1"/>
</dbReference>
<dbReference type="InterPro" id="IPR050600">
    <property type="entry name" value="SETD3_SETD6_MTase"/>
</dbReference>
<evidence type="ECO:0000313" key="3">
    <source>
        <dbReference type="EMBL" id="KAK1771009.1"/>
    </source>
</evidence>
<dbReference type="PROSITE" id="PS50280">
    <property type="entry name" value="SET"/>
    <property type="match status" value="1"/>
</dbReference>
<dbReference type="PANTHER" id="PTHR13271">
    <property type="entry name" value="UNCHARACTERIZED PUTATIVE METHYLTRANSFERASE"/>
    <property type="match status" value="1"/>
</dbReference>
<dbReference type="InterPro" id="IPR046341">
    <property type="entry name" value="SET_dom_sf"/>
</dbReference>
<evidence type="ECO:0000313" key="4">
    <source>
        <dbReference type="Proteomes" id="UP001244011"/>
    </source>
</evidence>
<protein>
    <recommendedName>
        <fullName evidence="2">SET domain-containing protein</fullName>
    </recommendedName>
</protein>
<comment type="caution">
    <text evidence="3">The sequence shown here is derived from an EMBL/GenBank/DDBJ whole genome shotgun (WGS) entry which is preliminary data.</text>
</comment>
<dbReference type="Proteomes" id="UP001244011">
    <property type="component" value="Unassembled WGS sequence"/>
</dbReference>
<dbReference type="AlphaFoldDB" id="A0AAJ0C6D9"/>
<accession>A0AAJ0C6D9</accession>
<dbReference type="Gene3D" id="3.90.1410.10">
    <property type="entry name" value="set domain protein methyltransferase, domain 1"/>
    <property type="match status" value="1"/>
</dbReference>